<evidence type="ECO:0000313" key="1">
    <source>
        <dbReference type="EMBL" id="VVM99123.1"/>
    </source>
</evidence>
<evidence type="ECO:0000313" key="2">
    <source>
        <dbReference type="Proteomes" id="UP000344274"/>
    </source>
</evidence>
<dbReference type="Proteomes" id="UP000344274">
    <property type="component" value="Unassembled WGS sequence"/>
</dbReference>
<protein>
    <submittedName>
        <fullName evidence="1">Uncharacterized protein</fullName>
    </submittedName>
</protein>
<accession>A0A5E6U774</accession>
<dbReference type="EMBL" id="CABVHB010000024">
    <property type="protein sequence ID" value="VVM99123.1"/>
    <property type="molecule type" value="Genomic_DNA"/>
</dbReference>
<gene>
    <name evidence="1" type="ORF">PS673_03192</name>
</gene>
<proteinExistence type="predicted"/>
<reference evidence="1 2" key="1">
    <citation type="submission" date="2019-09" db="EMBL/GenBank/DDBJ databases">
        <authorList>
            <person name="Chandra G."/>
            <person name="Truman W A."/>
        </authorList>
    </citation>
    <scope>NUCLEOTIDE SEQUENCE [LARGE SCALE GENOMIC DNA]</scope>
    <source>
        <strain evidence="1">PS673</strain>
    </source>
</reference>
<organism evidence="1 2">
    <name type="scientific">Pseudomonas fluorescens</name>
    <dbReference type="NCBI Taxonomy" id="294"/>
    <lineage>
        <taxon>Bacteria</taxon>
        <taxon>Pseudomonadati</taxon>
        <taxon>Pseudomonadota</taxon>
        <taxon>Gammaproteobacteria</taxon>
        <taxon>Pseudomonadales</taxon>
        <taxon>Pseudomonadaceae</taxon>
        <taxon>Pseudomonas</taxon>
    </lineage>
</organism>
<sequence length="65" mass="7274">METDFQVCSQQCFQRFVDKGLASYSASGEQGHYGFSHGLGRLRVLARHEPSIGDGKWREGSQALR</sequence>
<name>A0A5E6U774_PSEFL</name>
<dbReference type="AlphaFoldDB" id="A0A5E6U774"/>